<proteinExistence type="predicted"/>
<keyword evidence="3" id="KW-1185">Reference proteome</keyword>
<sequence>MTFTNIAAFLLLTSVVYVAMQYTIRELLLSKLLPHAKKAAMNGSQSALYVKDASLKKVIHHPERSSLTAMIAMCTVIDGTSRNAVALVEFVFTETKQIRVHRTELIAEPVMGP</sequence>
<dbReference type="EMBL" id="CAJVAS010000004">
    <property type="protein sequence ID" value="CAG7610744.1"/>
    <property type="molecule type" value="Genomic_DNA"/>
</dbReference>
<keyword evidence="1" id="KW-1133">Transmembrane helix</keyword>
<name>A0A916JYB3_9BACL</name>
<evidence type="ECO:0000313" key="2">
    <source>
        <dbReference type="EMBL" id="CAG7610744.1"/>
    </source>
</evidence>
<dbReference type="Proteomes" id="UP000693672">
    <property type="component" value="Unassembled WGS sequence"/>
</dbReference>
<organism evidence="2 3">
    <name type="scientific">Paenibacillus solanacearum</name>
    <dbReference type="NCBI Taxonomy" id="2048548"/>
    <lineage>
        <taxon>Bacteria</taxon>
        <taxon>Bacillati</taxon>
        <taxon>Bacillota</taxon>
        <taxon>Bacilli</taxon>
        <taxon>Bacillales</taxon>
        <taxon>Paenibacillaceae</taxon>
        <taxon>Paenibacillus</taxon>
    </lineage>
</organism>
<dbReference type="AlphaFoldDB" id="A0A916JYB3"/>
<evidence type="ECO:0000256" key="1">
    <source>
        <dbReference type="SAM" id="Phobius"/>
    </source>
</evidence>
<evidence type="ECO:0000313" key="3">
    <source>
        <dbReference type="Proteomes" id="UP000693672"/>
    </source>
</evidence>
<gene>
    <name evidence="2" type="ORF">PAESOLCIP111_01281</name>
</gene>
<feature type="transmembrane region" description="Helical" evidence="1">
    <location>
        <begin position="6"/>
        <end position="24"/>
    </location>
</feature>
<keyword evidence="1" id="KW-0472">Membrane</keyword>
<accession>A0A916JYB3</accession>
<protein>
    <submittedName>
        <fullName evidence="2">Uncharacterized protein</fullName>
    </submittedName>
</protein>
<dbReference type="RefSeq" id="WP_218091097.1">
    <property type="nucleotide sequence ID" value="NZ_CAJVAS010000004.1"/>
</dbReference>
<reference evidence="2" key="1">
    <citation type="submission" date="2021-06" db="EMBL/GenBank/DDBJ databases">
        <authorList>
            <person name="Criscuolo A."/>
        </authorList>
    </citation>
    <scope>NUCLEOTIDE SEQUENCE</scope>
    <source>
        <strain evidence="2">CIP111600</strain>
    </source>
</reference>
<comment type="caution">
    <text evidence="2">The sequence shown here is derived from an EMBL/GenBank/DDBJ whole genome shotgun (WGS) entry which is preliminary data.</text>
</comment>
<keyword evidence="1" id="KW-0812">Transmembrane</keyword>